<evidence type="ECO:0000259" key="1">
    <source>
        <dbReference type="Pfam" id="PF13439"/>
    </source>
</evidence>
<dbReference type="SUPFAM" id="SSF53756">
    <property type="entry name" value="UDP-Glycosyltransferase/glycogen phosphorylase"/>
    <property type="match status" value="1"/>
</dbReference>
<evidence type="ECO:0000313" key="2">
    <source>
        <dbReference type="EMBL" id="GAN53033.1"/>
    </source>
</evidence>
<dbReference type="OrthoDB" id="529131at2"/>
<reference evidence="2 3" key="1">
    <citation type="submission" date="2012-10" db="EMBL/GenBank/DDBJ databases">
        <title>Genome sequencing of Tanticharoenia sakaeratensis NBRC 103193.</title>
        <authorList>
            <person name="Azuma Y."/>
            <person name="Hadano H."/>
            <person name="Hirakawa H."/>
            <person name="Matsushita K."/>
        </authorList>
    </citation>
    <scope>NUCLEOTIDE SEQUENCE [LARGE SCALE GENOMIC DNA]</scope>
    <source>
        <strain evidence="2 3">NBRC 103193</strain>
    </source>
</reference>
<dbReference type="GO" id="GO:0016757">
    <property type="term" value="F:glycosyltransferase activity"/>
    <property type="evidence" value="ECO:0007669"/>
    <property type="project" value="UniProtKB-ARBA"/>
</dbReference>
<keyword evidence="3" id="KW-1185">Reference proteome</keyword>
<comment type="caution">
    <text evidence="2">The sequence shown here is derived from an EMBL/GenBank/DDBJ whole genome shotgun (WGS) entry which is preliminary data.</text>
</comment>
<dbReference type="InterPro" id="IPR028098">
    <property type="entry name" value="Glyco_trans_4-like_N"/>
</dbReference>
<dbReference type="EMBL" id="BALE01000004">
    <property type="protein sequence ID" value="GAN53033.1"/>
    <property type="molecule type" value="Genomic_DNA"/>
</dbReference>
<organism evidence="2 3">
    <name type="scientific">Tanticharoenia sakaeratensis NBRC 103193</name>
    <dbReference type="NCBI Taxonomy" id="1231623"/>
    <lineage>
        <taxon>Bacteria</taxon>
        <taxon>Pseudomonadati</taxon>
        <taxon>Pseudomonadota</taxon>
        <taxon>Alphaproteobacteria</taxon>
        <taxon>Acetobacterales</taxon>
        <taxon>Acetobacteraceae</taxon>
        <taxon>Tanticharoenia</taxon>
    </lineage>
</organism>
<dbReference type="Pfam" id="PF13692">
    <property type="entry name" value="Glyco_trans_1_4"/>
    <property type="match status" value="1"/>
</dbReference>
<keyword evidence="2" id="KW-0808">Transferase</keyword>
<dbReference type="PANTHER" id="PTHR12526">
    <property type="entry name" value="GLYCOSYLTRANSFERASE"/>
    <property type="match status" value="1"/>
</dbReference>
<accession>A0A0D6MID1</accession>
<dbReference type="Gene3D" id="3.40.50.2000">
    <property type="entry name" value="Glycogen Phosphorylase B"/>
    <property type="match status" value="2"/>
</dbReference>
<protein>
    <submittedName>
        <fullName evidence="2">Lipopolysaccharide core biosynthesis glycosyl transferase</fullName>
    </submittedName>
</protein>
<dbReference type="AlphaFoldDB" id="A0A0D6MID1"/>
<dbReference type="STRING" id="1231623.Tasa_004_098"/>
<dbReference type="Proteomes" id="UP000032679">
    <property type="component" value="Unassembled WGS sequence"/>
</dbReference>
<sequence length="338" mass="37161">MRLLHCLSTHELAGTERHVAGLTEALSADHDVTLLLERDTHDPATGADIADILRPGPRVLRAGRKGYAAGLASLLLRERFDIIHTHLGRASARARLLRPLRGRAKLVATLHNAYRPRAYAGHDALICIAHWQSSAIPSRIPHRVIGNWLNPVPMLSRQEARAVLGIAEHDFILVAAGRFVPEKGFASLLRAFAAASRADPRLADSRLFLFGDGPERPALTQLASPGVTFMGFRPDLRRLLPAFDGFVLPSRREPFGLVLLEAMAADLPILATRAGGVTDILDDRTAILVPPEDDDALMHGLLRLREAQPRAYDLSSFMRERKIRETVQFYAELTGPAP</sequence>
<name>A0A0D6MID1_9PROT</name>
<feature type="domain" description="Glycosyltransferase subfamily 4-like N-terminal" evidence="1">
    <location>
        <begin position="14"/>
        <end position="117"/>
    </location>
</feature>
<proteinExistence type="predicted"/>
<dbReference type="CDD" id="cd03811">
    <property type="entry name" value="GT4_GT28_WabH-like"/>
    <property type="match status" value="1"/>
</dbReference>
<dbReference type="Pfam" id="PF13439">
    <property type="entry name" value="Glyco_transf_4"/>
    <property type="match status" value="1"/>
</dbReference>
<dbReference type="PANTHER" id="PTHR12526:SF630">
    <property type="entry name" value="GLYCOSYLTRANSFERASE"/>
    <property type="match status" value="1"/>
</dbReference>
<evidence type="ECO:0000313" key="3">
    <source>
        <dbReference type="Proteomes" id="UP000032679"/>
    </source>
</evidence>
<gene>
    <name evidence="2" type="ORF">Tasa_004_098</name>
</gene>
<dbReference type="RefSeq" id="WP_084711984.1">
    <property type="nucleotide sequence ID" value="NZ_BALE01000004.1"/>
</dbReference>